<protein>
    <recommendedName>
        <fullName evidence="3">LVIVD repeat-containing protein</fullName>
    </recommendedName>
</protein>
<proteinExistence type="predicted"/>
<dbReference type="Proteomes" id="UP001185092">
    <property type="component" value="Unassembled WGS sequence"/>
</dbReference>
<dbReference type="AlphaFoldDB" id="A0AAE3XI04"/>
<keyword evidence="2" id="KW-1185">Reference proteome</keyword>
<dbReference type="EMBL" id="JAVDQD010000001">
    <property type="protein sequence ID" value="MDR6237167.1"/>
    <property type="molecule type" value="Genomic_DNA"/>
</dbReference>
<evidence type="ECO:0008006" key="3">
    <source>
        <dbReference type="Google" id="ProtNLM"/>
    </source>
</evidence>
<organism evidence="1 2">
    <name type="scientific">Aureibacter tunicatorum</name>
    <dbReference type="NCBI Taxonomy" id="866807"/>
    <lineage>
        <taxon>Bacteria</taxon>
        <taxon>Pseudomonadati</taxon>
        <taxon>Bacteroidota</taxon>
        <taxon>Cytophagia</taxon>
        <taxon>Cytophagales</taxon>
        <taxon>Persicobacteraceae</taxon>
        <taxon>Aureibacter</taxon>
    </lineage>
</organism>
<evidence type="ECO:0000313" key="2">
    <source>
        <dbReference type="Proteomes" id="UP001185092"/>
    </source>
</evidence>
<sequence length="179" mass="20137">MKALKLLVLAFGAVTLTSLVRVEPSPPTDIQFVYRPIYQKSKNGLIGLEPPRELKNTGKIYVYENFLLINSVREGIHILDNTNPEAPKNIAFISIAGNVDMAVKDKVLYVDNYDRLLALSFGDDFKMIKLEGMVEGQFGETAHLPPFEAIAYECVDSEQGYVVGWEMVTREEVNSVCYR</sequence>
<accession>A0AAE3XI04</accession>
<comment type="caution">
    <text evidence="1">The sequence shown here is derived from an EMBL/GenBank/DDBJ whole genome shotgun (WGS) entry which is preliminary data.</text>
</comment>
<evidence type="ECO:0000313" key="1">
    <source>
        <dbReference type="EMBL" id="MDR6237167.1"/>
    </source>
</evidence>
<gene>
    <name evidence="1" type="ORF">HNQ88_000143</name>
</gene>
<reference evidence="1" key="1">
    <citation type="submission" date="2023-07" db="EMBL/GenBank/DDBJ databases">
        <title>Genomic Encyclopedia of Type Strains, Phase IV (KMG-IV): sequencing the most valuable type-strain genomes for metagenomic binning, comparative biology and taxonomic classification.</title>
        <authorList>
            <person name="Goeker M."/>
        </authorList>
    </citation>
    <scope>NUCLEOTIDE SEQUENCE</scope>
    <source>
        <strain evidence="1">DSM 26174</strain>
    </source>
</reference>
<dbReference type="RefSeq" id="WP_309936611.1">
    <property type="nucleotide sequence ID" value="NZ_AP025305.1"/>
</dbReference>
<name>A0AAE3XI04_9BACT</name>